<accession>A0A663N699</accession>
<dbReference type="InterPro" id="IPR000884">
    <property type="entry name" value="TSP1_rpt"/>
</dbReference>
<dbReference type="Ensembl" id="ENSACUT00000020519.1">
    <property type="protein sequence ID" value="ENSACUP00000019231.1"/>
    <property type="gene ID" value="ENSACUG00000012884.1"/>
</dbReference>
<dbReference type="FunFam" id="2.20.100.10:FF:000025">
    <property type="entry name" value="ADAMTS like 1"/>
    <property type="match status" value="1"/>
</dbReference>
<dbReference type="PANTHER" id="PTHR13723:SF157">
    <property type="entry name" value="ADAMTS-LIKE PROTEIN 1"/>
    <property type="match status" value="1"/>
</dbReference>
<dbReference type="PANTHER" id="PTHR13723">
    <property type="entry name" value="ADAMTS A DISINTEGRIN AND METALLOPROTEASE WITH THROMBOSPONDIN MOTIFS PROTEASE"/>
    <property type="match status" value="1"/>
</dbReference>
<dbReference type="PRINTS" id="PR01857">
    <property type="entry name" value="ADAMTSFAMILY"/>
</dbReference>
<name>A0A663N699_ATHCN</name>
<dbReference type="InterPro" id="IPR050439">
    <property type="entry name" value="ADAMTS_ADAMTS-like"/>
</dbReference>
<dbReference type="Gene3D" id="2.60.120.830">
    <property type="match status" value="1"/>
</dbReference>
<dbReference type="InterPro" id="IPR045371">
    <property type="entry name" value="ADAMTS_CR_3"/>
</dbReference>
<protein>
    <recommendedName>
        <fullName evidence="6">ADAMTS/ADAMTS-like cysteine-rich domain-containing protein</fullName>
    </recommendedName>
</protein>
<dbReference type="Proteomes" id="UP000472269">
    <property type="component" value="Unplaced"/>
</dbReference>
<keyword evidence="5" id="KW-0732">Signal</keyword>
<feature type="chain" id="PRO_5025449256" description="ADAMTS/ADAMTS-like cysteine-rich domain-containing protein" evidence="5">
    <location>
        <begin position="27"/>
        <end position="235"/>
    </location>
</feature>
<reference evidence="7" key="2">
    <citation type="submission" date="2025-09" db="UniProtKB">
        <authorList>
            <consortium name="Ensembl"/>
        </authorList>
    </citation>
    <scope>IDENTIFICATION</scope>
</reference>
<dbReference type="PROSITE" id="PS50092">
    <property type="entry name" value="TSP1"/>
    <property type="match status" value="1"/>
</dbReference>
<dbReference type="AlphaFoldDB" id="A0A663N699"/>
<feature type="domain" description="ADAMTS/ADAMTS-like cysteine-rich" evidence="6">
    <location>
        <begin position="101"/>
        <end position="183"/>
    </location>
</feature>
<dbReference type="GO" id="GO:0031012">
    <property type="term" value="C:extracellular matrix"/>
    <property type="evidence" value="ECO:0007669"/>
    <property type="project" value="TreeGrafter"/>
</dbReference>
<sequence>MKRCRWTTAGTLLLASLVLSSRTARSEEDQDSLWDAWGSWSECSRTCGGGASYSLRRCLSSKICEGRNIRYRTCSNVDCPPEAGDFRAQQCSAHNDVKYQGQFYEWLPVSNDPDNPCSLKCQARGAALVVELAPKVLDGTRCYTESLDMCISGLCQIVGCDRQLGSTVKEDNCGVCNGDGSTCRMVRGQYKSQLSANKSLGHCPQLSGTLPCLPMHLLWRKPVACEHTSHLFFSV</sequence>
<proteinExistence type="predicted"/>
<evidence type="ECO:0000259" key="6">
    <source>
        <dbReference type="Pfam" id="PF19236"/>
    </source>
</evidence>
<keyword evidence="3 4" id="KW-1015">Disulfide bond</keyword>
<evidence type="ECO:0000256" key="3">
    <source>
        <dbReference type="ARBA" id="ARBA00023157"/>
    </source>
</evidence>
<evidence type="ECO:0000256" key="1">
    <source>
        <dbReference type="ARBA" id="ARBA00004613"/>
    </source>
</evidence>
<evidence type="ECO:0000256" key="5">
    <source>
        <dbReference type="SAM" id="SignalP"/>
    </source>
</evidence>
<feature type="signal peptide" evidence="5">
    <location>
        <begin position="1"/>
        <end position="26"/>
    </location>
</feature>
<dbReference type="Pfam" id="PF00090">
    <property type="entry name" value="TSP_1"/>
    <property type="match status" value="1"/>
</dbReference>
<dbReference type="InterPro" id="IPR036383">
    <property type="entry name" value="TSP1_rpt_sf"/>
</dbReference>
<evidence type="ECO:0000313" key="7">
    <source>
        <dbReference type="Ensembl" id="ENSACUP00000019231.1"/>
    </source>
</evidence>
<dbReference type="SMART" id="SM00209">
    <property type="entry name" value="TSP1"/>
    <property type="match status" value="1"/>
</dbReference>
<dbReference type="Gene3D" id="2.20.100.10">
    <property type="entry name" value="Thrombospondin type-1 (TSP1) repeat"/>
    <property type="match status" value="1"/>
</dbReference>
<keyword evidence="8" id="KW-1185">Reference proteome</keyword>
<dbReference type="OMA" id="KSQHATG"/>
<feature type="disulfide bond" evidence="4">
    <location>
        <begin position="58"/>
        <end position="64"/>
    </location>
</feature>
<feature type="disulfide bond" evidence="4">
    <location>
        <begin position="43"/>
        <end position="74"/>
    </location>
</feature>
<comment type="subcellular location">
    <subcellularLocation>
        <location evidence="1">Secreted</location>
    </subcellularLocation>
</comment>
<organism evidence="7 8">
    <name type="scientific">Athene cunicularia</name>
    <name type="common">Burrowing owl</name>
    <name type="synonym">Speotyto cunicularia</name>
    <dbReference type="NCBI Taxonomy" id="194338"/>
    <lineage>
        <taxon>Eukaryota</taxon>
        <taxon>Metazoa</taxon>
        <taxon>Chordata</taxon>
        <taxon>Craniata</taxon>
        <taxon>Vertebrata</taxon>
        <taxon>Euteleostomi</taxon>
        <taxon>Archelosauria</taxon>
        <taxon>Archosauria</taxon>
        <taxon>Dinosauria</taxon>
        <taxon>Saurischia</taxon>
        <taxon>Theropoda</taxon>
        <taxon>Coelurosauria</taxon>
        <taxon>Aves</taxon>
        <taxon>Neognathae</taxon>
        <taxon>Neoaves</taxon>
        <taxon>Telluraves</taxon>
        <taxon>Strigiformes</taxon>
        <taxon>Strigidae</taxon>
        <taxon>Athene</taxon>
    </lineage>
</organism>
<reference evidence="7" key="1">
    <citation type="submission" date="2025-08" db="UniProtKB">
        <authorList>
            <consortium name="Ensembl"/>
        </authorList>
    </citation>
    <scope>IDENTIFICATION</scope>
</reference>
<keyword evidence="2" id="KW-0964">Secreted</keyword>
<dbReference type="InterPro" id="IPR013273">
    <property type="entry name" value="ADAMTS/ADAMTS-like"/>
</dbReference>
<evidence type="ECO:0000256" key="4">
    <source>
        <dbReference type="PIRSR" id="PIRSR613273-3"/>
    </source>
</evidence>
<dbReference type="SUPFAM" id="SSF82895">
    <property type="entry name" value="TSP-1 type 1 repeat"/>
    <property type="match status" value="1"/>
</dbReference>
<dbReference type="GO" id="GO:0005576">
    <property type="term" value="C:extracellular region"/>
    <property type="evidence" value="ECO:0007669"/>
    <property type="project" value="UniProtKB-SubCell"/>
</dbReference>
<dbReference type="GO" id="GO:0030198">
    <property type="term" value="P:extracellular matrix organization"/>
    <property type="evidence" value="ECO:0007669"/>
    <property type="project" value="InterPro"/>
</dbReference>
<evidence type="ECO:0000256" key="2">
    <source>
        <dbReference type="ARBA" id="ARBA00022525"/>
    </source>
</evidence>
<feature type="disulfide bond" evidence="4">
    <location>
        <begin position="47"/>
        <end position="79"/>
    </location>
</feature>
<dbReference type="Pfam" id="PF19236">
    <property type="entry name" value="ADAMTS_CR_3"/>
    <property type="match status" value="1"/>
</dbReference>
<evidence type="ECO:0000313" key="8">
    <source>
        <dbReference type="Proteomes" id="UP000472269"/>
    </source>
</evidence>